<reference evidence="4 5" key="1">
    <citation type="journal article" date="2011" name="Nat. Biotechnol.">
        <title>Comparative genomic analysis of the thermophilic biomass-degrading fungi Myceliophthora thermophila and Thielavia terrestris.</title>
        <authorList>
            <person name="Berka R.M."/>
            <person name="Grigoriev I.V."/>
            <person name="Otillar R."/>
            <person name="Salamov A."/>
            <person name="Grimwood J."/>
            <person name="Reid I."/>
            <person name="Ishmael N."/>
            <person name="John T."/>
            <person name="Darmond C."/>
            <person name="Moisan M.-C."/>
            <person name="Henrissat B."/>
            <person name="Coutinho P.M."/>
            <person name="Lombard V."/>
            <person name="Natvig D.O."/>
            <person name="Lindquist E."/>
            <person name="Schmutz J."/>
            <person name="Lucas S."/>
            <person name="Harris P."/>
            <person name="Powlowski J."/>
            <person name="Bellemare A."/>
            <person name="Taylor D."/>
            <person name="Butler G."/>
            <person name="de Vries R.P."/>
            <person name="Allijn I.E."/>
            <person name="van den Brink J."/>
            <person name="Ushinsky S."/>
            <person name="Storms R."/>
            <person name="Powell A.J."/>
            <person name="Paulsen I.T."/>
            <person name="Elbourne L.D.H."/>
            <person name="Baker S.E."/>
            <person name="Magnuson J."/>
            <person name="LaBoissiere S."/>
            <person name="Clutterbuck A.J."/>
            <person name="Martinez D."/>
            <person name="Wogulis M."/>
            <person name="de Leon A.L."/>
            <person name="Rey M.W."/>
            <person name="Tsang A."/>
        </authorList>
    </citation>
    <scope>NUCLEOTIDE SEQUENCE [LARGE SCALE GENOMIC DNA]</scope>
    <source>
        <strain evidence="5">ATCC 42464 / BCRC 31852 / DSM 1799</strain>
    </source>
</reference>
<dbReference type="GO" id="GO:0004497">
    <property type="term" value="F:monooxygenase activity"/>
    <property type="evidence" value="ECO:0007669"/>
    <property type="project" value="InterPro"/>
</dbReference>
<keyword evidence="1" id="KW-0349">Heme</keyword>
<dbReference type="GO" id="GO:0005506">
    <property type="term" value="F:iron ion binding"/>
    <property type="evidence" value="ECO:0007669"/>
    <property type="project" value="InterPro"/>
</dbReference>
<sequence>MLDEDYEVYRNSWKEGVRCGEMTVKLDLCSATQVFQRKTTCAEWAEATSGRKESCCSSVAARTITFPFSVMMATTRPKRPPSPLRELHQFMLADVSALVEKYGPLIRIAANKVLCTDVDTIYWISSVRSDYRKYSGKGVAQFEEVNFMNLDEKTHFYALDAIGEIAWNDPRTIRKWPFYYLLPNDGSETGFGAIVCNAKKIVAKRLRPNADPKRDMLESFMDQGLRGEELVQELDAVTVAAAASDSGPTAASPVPLLRDAQARPLPYLQAVIREVLRLFPPLCAPPVYKEMPRGGDTLCGQALPGGTLVATGNQQWQAGRAIALVEARKVIGELVRRYNWSLANPLDPPRIYNNVVWVVRDLWVKAERR</sequence>
<accession>G2QJ70</accession>
<gene>
    <name evidence="4" type="ORF">MYCTH_2111803</name>
</gene>
<evidence type="ECO:0000313" key="5">
    <source>
        <dbReference type="Proteomes" id="UP000007322"/>
    </source>
</evidence>
<dbReference type="KEGG" id="mtm:MYCTH_2111803"/>
<dbReference type="GO" id="GO:0016705">
    <property type="term" value="F:oxidoreductase activity, acting on paired donors, with incorporation or reduction of molecular oxygen"/>
    <property type="evidence" value="ECO:0007669"/>
    <property type="project" value="InterPro"/>
</dbReference>
<dbReference type="InParanoid" id="G2QJ70"/>
<evidence type="ECO:0000256" key="3">
    <source>
        <dbReference type="ARBA" id="ARBA00023004"/>
    </source>
</evidence>
<evidence type="ECO:0000313" key="4">
    <source>
        <dbReference type="EMBL" id="AEO59645.1"/>
    </source>
</evidence>
<dbReference type="VEuPathDB" id="FungiDB:MYCTH_2111803"/>
<dbReference type="Gene3D" id="1.10.630.10">
    <property type="entry name" value="Cytochrome P450"/>
    <property type="match status" value="1"/>
</dbReference>
<organism evidence="4 5">
    <name type="scientific">Thermothelomyces thermophilus (strain ATCC 42464 / BCRC 31852 / DSM 1799)</name>
    <name type="common">Sporotrichum thermophile</name>
    <dbReference type="NCBI Taxonomy" id="573729"/>
    <lineage>
        <taxon>Eukaryota</taxon>
        <taxon>Fungi</taxon>
        <taxon>Dikarya</taxon>
        <taxon>Ascomycota</taxon>
        <taxon>Pezizomycotina</taxon>
        <taxon>Sordariomycetes</taxon>
        <taxon>Sordariomycetidae</taxon>
        <taxon>Sordariales</taxon>
        <taxon>Chaetomiaceae</taxon>
        <taxon>Thermothelomyces</taxon>
    </lineage>
</organism>
<dbReference type="AlphaFoldDB" id="G2QJ70"/>
<dbReference type="SUPFAM" id="SSF48264">
    <property type="entry name" value="Cytochrome P450"/>
    <property type="match status" value="1"/>
</dbReference>
<dbReference type="GO" id="GO:0020037">
    <property type="term" value="F:heme binding"/>
    <property type="evidence" value="ECO:0007669"/>
    <property type="project" value="InterPro"/>
</dbReference>
<evidence type="ECO:0000256" key="1">
    <source>
        <dbReference type="ARBA" id="ARBA00022617"/>
    </source>
</evidence>
<dbReference type="Proteomes" id="UP000007322">
    <property type="component" value="Chromosome 5"/>
</dbReference>
<dbReference type="PANTHER" id="PTHR24305:SF168">
    <property type="entry name" value="P450, PUTATIVE (EUROFUNG)-RELATED"/>
    <property type="match status" value="1"/>
</dbReference>
<dbReference type="eggNOG" id="KOG0158">
    <property type="taxonomic scope" value="Eukaryota"/>
</dbReference>
<dbReference type="HOGENOM" id="CLU_750447_0_0_1"/>
<dbReference type="EMBL" id="CP003006">
    <property type="protein sequence ID" value="AEO59645.1"/>
    <property type="molecule type" value="Genomic_DNA"/>
</dbReference>
<protein>
    <submittedName>
        <fullName evidence="4">Uncharacterized protein</fullName>
    </submittedName>
</protein>
<dbReference type="InterPro" id="IPR036396">
    <property type="entry name" value="Cyt_P450_sf"/>
</dbReference>
<dbReference type="PANTHER" id="PTHR24305">
    <property type="entry name" value="CYTOCHROME P450"/>
    <property type="match status" value="1"/>
</dbReference>
<keyword evidence="2" id="KW-0479">Metal-binding</keyword>
<evidence type="ECO:0000256" key="2">
    <source>
        <dbReference type="ARBA" id="ARBA00022723"/>
    </source>
</evidence>
<proteinExistence type="predicted"/>
<dbReference type="InterPro" id="IPR050121">
    <property type="entry name" value="Cytochrome_P450_monoxygenase"/>
</dbReference>
<keyword evidence="5" id="KW-1185">Reference proteome</keyword>
<dbReference type="OrthoDB" id="1470350at2759"/>
<keyword evidence="3" id="KW-0408">Iron</keyword>
<dbReference type="RefSeq" id="XP_003664890.1">
    <property type="nucleotide sequence ID" value="XM_003664842.1"/>
</dbReference>
<dbReference type="GeneID" id="11506762"/>
<name>G2QJ70_THET4</name>